<proteinExistence type="predicted"/>
<dbReference type="InterPro" id="IPR012337">
    <property type="entry name" value="RNaseH-like_sf"/>
</dbReference>
<dbReference type="EMBL" id="JBAHYK010002604">
    <property type="protein sequence ID" value="KAL0564748.1"/>
    <property type="molecule type" value="Genomic_DNA"/>
</dbReference>
<gene>
    <name evidence="4" type="ORF">V5O48_005658</name>
    <name evidence="3" type="ORF">V5O48_006214</name>
    <name evidence="2" type="ORF">V5O48_017291</name>
</gene>
<organism evidence="4 5">
    <name type="scientific">Marasmius crinis-equi</name>
    <dbReference type="NCBI Taxonomy" id="585013"/>
    <lineage>
        <taxon>Eukaryota</taxon>
        <taxon>Fungi</taxon>
        <taxon>Dikarya</taxon>
        <taxon>Basidiomycota</taxon>
        <taxon>Agaricomycotina</taxon>
        <taxon>Agaricomycetes</taxon>
        <taxon>Agaricomycetidae</taxon>
        <taxon>Agaricales</taxon>
        <taxon>Marasmiineae</taxon>
        <taxon>Marasmiaceae</taxon>
        <taxon>Marasmius</taxon>
    </lineage>
</organism>
<name>A0ABR3FLQ3_9AGAR</name>
<evidence type="ECO:0000313" key="4">
    <source>
        <dbReference type="EMBL" id="KAL0576333.1"/>
    </source>
</evidence>
<evidence type="ECO:0000313" key="2">
    <source>
        <dbReference type="EMBL" id="KAL0564748.1"/>
    </source>
</evidence>
<dbReference type="EMBL" id="JBAHYK010000277">
    <property type="protein sequence ID" value="KAL0575750.1"/>
    <property type="molecule type" value="Genomic_DNA"/>
</dbReference>
<evidence type="ECO:0000313" key="3">
    <source>
        <dbReference type="EMBL" id="KAL0575750.1"/>
    </source>
</evidence>
<evidence type="ECO:0000313" key="5">
    <source>
        <dbReference type="Proteomes" id="UP001465976"/>
    </source>
</evidence>
<dbReference type="EMBL" id="JBAHYK010000230">
    <property type="protein sequence ID" value="KAL0576333.1"/>
    <property type="molecule type" value="Genomic_DNA"/>
</dbReference>
<dbReference type="Proteomes" id="UP001465976">
    <property type="component" value="Unassembled WGS sequence"/>
</dbReference>
<dbReference type="SUPFAM" id="SSF53098">
    <property type="entry name" value="Ribonuclease H-like"/>
    <property type="match status" value="1"/>
</dbReference>
<protein>
    <recommendedName>
        <fullName evidence="1">HAT C-terminal dimerisation domain-containing protein</fullName>
    </recommendedName>
</protein>
<dbReference type="InterPro" id="IPR008906">
    <property type="entry name" value="HATC_C_dom"/>
</dbReference>
<accession>A0ABR3FLQ3</accession>
<sequence length="195" mass="21765">MQETYQGLVEDVRLAIEGVSPTLPSFKTLYEALRLSYEILYRRYFGEDASLLSCLSALFDPRVKLKNGISNADADKERDIVTHTHLKQVFGAVHPDSSTFADALCQLSQFQALPDEGPMTDPLGWWDLHKDEFPLLYPVALDVLSIPGSVNAAERHALIFDEAQTVLRQSTLGWDSEQGRIVEAMALIKHNQSGC</sequence>
<dbReference type="Pfam" id="PF05699">
    <property type="entry name" value="Dimer_Tnp_hAT"/>
    <property type="match status" value="1"/>
</dbReference>
<feature type="domain" description="HAT C-terminal dimerisation" evidence="1">
    <location>
        <begin position="112"/>
        <end position="156"/>
    </location>
</feature>
<keyword evidence="5" id="KW-1185">Reference proteome</keyword>
<evidence type="ECO:0000259" key="1">
    <source>
        <dbReference type="Pfam" id="PF05699"/>
    </source>
</evidence>
<reference evidence="4 5" key="1">
    <citation type="submission" date="2024-02" db="EMBL/GenBank/DDBJ databases">
        <title>A draft genome for the cacao thread blight pathogen Marasmius crinis-equi.</title>
        <authorList>
            <person name="Cohen S.P."/>
            <person name="Baruah I.K."/>
            <person name="Amoako-Attah I."/>
            <person name="Bukari Y."/>
            <person name="Meinhardt L.W."/>
            <person name="Bailey B.A."/>
        </authorList>
    </citation>
    <scope>NUCLEOTIDE SEQUENCE [LARGE SCALE GENOMIC DNA]</scope>
    <source>
        <strain evidence="4 5">GH-76</strain>
    </source>
</reference>
<comment type="caution">
    <text evidence="4">The sequence shown here is derived from an EMBL/GenBank/DDBJ whole genome shotgun (WGS) entry which is preliminary data.</text>
</comment>